<dbReference type="PATRIC" id="fig|320778.3.peg.4640"/>
<organism evidence="1 2">
    <name type="scientific">Photobacterium ganghwense</name>
    <dbReference type="NCBI Taxonomy" id="320778"/>
    <lineage>
        <taxon>Bacteria</taxon>
        <taxon>Pseudomonadati</taxon>
        <taxon>Pseudomonadota</taxon>
        <taxon>Gammaproteobacteria</taxon>
        <taxon>Vibrionales</taxon>
        <taxon>Vibrionaceae</taxon>
        <taxon>Photobacterium</taxon>
    </lineage>
</organism>
<accession>A0A0J1H0A1</accession>
<protein>
    <submittedName>
        <fullName evidence="1">Uncharacterized protein</fullName>
    </submittedName>
</protein>
<dbReference type="OrthoDB" id="5518417at2"/>
<comment type="caution">
    <text evidence="1">The sequence shown here is derived from an EMBL/GenBank/DDBJ whole genome shotgun (WGS) entry which is preliminary data.</text>
</comment>
<keyword evidence="2" id="KW-1185">Reference proteome</keyword>
<sequence>MAKSKCKLCRFPRDLRNSHAIPNAYFKFIFRQGDGKGVLVNTEEGIPVIPCADSWASYQLCDDCERKLNSKYEDYLHKVLTNRGQCTVSQTDEGVLFENLDTKRVKMCLLSILWRCSVSNVEAYKNIKLPDSLSEKLRVSLNSGIEFKDKHLYIDCRRLTDLSGYIDKAKLRSLIIQPHHITYDEGAKAWVFVFLGYYFEFFYNIKTTTPKAKSSFLGYNRNSFLFHYLDIMKIPEFVHMGVAAIDKYEKGQVKL</sequence>
<proteinExistence type="predicted"/>
<dbReference type="Proteomes" id="UP000035909">
    <property type="component" value="Unassembled WGS sequence"/>
</dbReference>
<dbReference type="EMBL" id="LDOU01000026">
    <property type="protein sequence ID" value="KLV05260.1"/>
    <property type="molecule type" value="Genomic_DNA"/>
</dbReference>
<evidence type="ECO:0000313" key="1">
    <source>
        <dbReference type="EMBL" id="KLV05260.1"/>
    </source>
</evidence>
<gene>
    <name evidence="1" type="ORF">ABT57_21630</name>
</gene>
<dbReference type="AlphaFoldDB" id="A0A0J1H0A1"/>
<dbReference type="RefSeq" id="WP_047887343.1">
    <property type="nucleotide sequence ID" value="NZ_LDOU01000026.1"/>
</dbReference>
<evidence type="ECO:0000313" key="2">
    <source>
        <dbReference type="Proteomes" id="UP000035909"/>
    </source>
</evidence>
<reference evidence="1 2" key="1">
    <citation type="submission" date="2015-05" db="EMBL/GenBank/DDBJ databases">
        <title>Photobacterium galathea sp. nov.</title>
        <authorList>
            <person name="Machado H."/>
            <person name="Gram L."/>
        </authorList>
    </citation>
    <scope>NUCLEOTIDE SEQUENCE [LARGE SCALE GENOMIC DNA]</scope>
    <source>
        <strain evidence="1 2">DSM 22954</strain>
    </source>
</reference>
<name>A0A0J1H0A1_9GAMM</name>